<accession>E8LN10</accession>
<evidence type="ECO:0000256" key="10">
    <source>
        <dbReference type="HAMAP-Rule" id="MF_01151"/>
    </source>
</evidence>
<comment type="similarity">
    <text evidence="2 10 12">Belongs to the GrpE family.</text>
</comment>
<dbReference type="InterPro" id="IPR009012">
    <property type="entry name" value="GrpE_head"/>
</dbReference>
<comment type="subcellular location">
    <subcellularLocation>
        <location evidence="1 10">Cytoplasm</location>
    </subcellularLocation>
</comment>
<dbReference type="InterPro" id="IPR013805">
    <property type="entry name" value="GrpE_CC"/>
</dbReference>
<dbReference type="SUPFAM" id="SSF51064">
    <property type="entry name" value="Head domain of nucleotide exchange factor GrpE"/>
    <property type="match status" value="1"/>
</dbReference>
<dbReference type="Proteomes" id="UP000018458">
    <property type="component" value="Unassembled WGS sequence"/>
</dbReference>
<dbReference type="PROSITE" id="PS01071">
    <property type="entry name" value="GRPE"/>
    <property type="match status" value="1"/>
</dbReference>
<evidence type="ECO:0000256" key="6">
    <source>
        <dbReference type="ARBA" id="ARBA00023186"/>
    </source>
</evidence>
<dbReference type="Gene3D" id="2.30.22.10">
    <property type="entry name" value="Head domain of nucleotide exchange factor GrpE"/>
    <property type="match status" value="1"/>
</dbReference>
<feature type="compositionally biased region" description="Polar residues" evidence="13">
    <location>
        <begin position="14"/>
        <end position="25"/>
    </location>
</feature>
<name>E8LN10_SUCHY</name>
<dbReference type="HAMAP" id="MF_01151">
    <property type="entry name" value="GrpE"/>
    <property type="match status" value="1"/>
</dbReference>
<evidence type="ECO:0000256" key="5">
    <source>
        <dbReference type="ARBA" id="ARBA00023016"/>
    </source>
</evidence>
<comment type="subunit">
    <text evidence="3 10">Homodimer.</text>
</comment>
<dbReference type="PRINTS" id="PR00773">
    <property type="entry name" value="GRPEPROTEIN"/>
</dbReference>
<dbReference type="STRING" id="762983.HMPREF9444_02163"/>
<dbReference type="PANTHER" id="PTHR21237:SF23">
    <property type="entry name" value="GRPE PROTEIN HOMOLOG, MITOCHONDRIAL"/>
    <property type="match status" value="1"/>
</dbReference>
<dbReference type="RefSeq" id="WP_009144298.1">
    <property type="nucleotide sequence ID" value="NZ_GL831075.1"/>
</dbReference>
<proteinExistence type="inferred from homology"/>
<dbReference type="GO" id="GO:0051082">
    <property type="term" value="F:unfolded protein binding"/>
    <property type="evidence" value="ECO:0007669"/>
    <property type="project" value="TreeGrafter"/>
</dbReference>
<keyword evidence="5 10" id="KW-0346">Stress response</keyword>
<evidence type="ECO:0000256" key="13">
    <source>
        <dbReference type="SAM" id="MobiDB-lite"/>
    </source>
</evidence>
<dbReference type="NCBIfam" id="NF010738">
    <property type="entry name" value="PRK14140.1"/>
    <property type="match status" value="1"/>
</dbReference>
<evidence type="ECO:0000256" key="4">
    <source>
        <dbReference type="ARBA" id="ARBA00022490"/>
    </source>
</evidence>
<evidence type="ECO:0000256" key="2">
    <source>
        <dbReference type="ARBA" id="ARBA00009054"/>
    </source>
</evidence>
<keyword evidence="6 10" id="KW-0143">Chaperone</keyword>
<dbReference type="GO" id="GO:0000774">
    <property type="term" value="F:adenyl-nucleotide exchange factor activity"/>
    <property type="evidence" value="ECO:0007669"/>
    <property type="project" value="InterPro"/>
</dbReference>
<feature type="region of interest" description="Disordered" evidence="13">
    <location>
        <begin position="1"/>
        <end position="65"/>
    </location>
</feature>
<dbReference type="EMBL" id="AEVO01000156">
    <property type="protein sequence ID" value="EFY06071.1"/>
    <property type="molecule type" value="Genomic_DNA"/>
</dbReference>
<dbReference type="NCBIfam" id="NF010748">
    <property type="entry name" value="PRK14150.1"/>
    <property type="match status" value="1"/>
</dbReference>
<evidence type="ECO:0000256" key="1">
    <source>
        <dbReference type="ARBA" id="ARBA00004496"/>
    </source>
</evidence>
<evidence type="ECO:0000256" key="12">
    <source>
        <dbReference type="RuleBase" id="RU004478"/>
    </source>
</evidence>
<dbReference type="HOGENOM" id="CLU_057217_6_0_6"/>
<evidence type="ECO:0000313" key="15">
    <source>
        <dbReference type="Proteomes" id="UP000018458"/>
    </source>
</evidence>
<sequence length="223" mass="24530">MTEEKQPEEMNVNAEAQVQETTNAQPDEKVVLQQGEETAKSDASSQAQNAEQEEAQAKEEDPHVTIAALKSQLEVLAKQALSDKEKMLRAVAEADNSRKRAEADVERERKYALEKFVKALIPVVDSLDMALEAGKSKTENAEDAMVQGVEATLRLFLKELSSFGVERINPVGEPFDPNVHQAISMIPSKDVKPNCIVSVMQKGFILNGRVVRPAMVMVARAAE</sequence>
<dbReference type="PANTHER" id="PTHR21237">
    <property type="entry name" value="GRPE PROTEIN"/>
    <property type="match status" value="1"/>
</dbReference>
<evidence type="ECO:0000256" key="11">
    <source>
        <dbReference type="RuleBase" id="RU000639"/>
    </source>
</evidence>
<dbReference type="CDD" id="cd00446">
    <property type="entry name" value="GrpE"/>
    <property type="match status" value="1"/>
</dbReference>
<keyword evidence="4 10" id="KW-0963">Cytoplasm</keyword>
<dbReference type="GO" id="GO:0042803">
    <property type="term" value="F:protein homodimerization activity"/>
    <property type="evidence" value="ECO:0007669"/>
    <property type="project" value="InterPro"/>
</dbReference>
<dbReference type="AlphaFoldDB" id="E8LN10"/>
<dbReference type="GO" id="GO:0005829">
    <property type="term" value="C:cytosol"/>
    <property type="evidence" value="ECO:0007669"/>
    <property type="project" value="TreeGrafter"/>
</dbReference>
<evidence type="ECO:0000256" key="9">
    <source>
        <dbReference type="ARBA" id="ARBA00076414"/>
    </source>
</evidence>
<dbReference type="SUPFAM" id="SSF58014">
    <property type="entry name" value="Coiled-coil domain of nucleotide exchange factor GrpE"/>
    <property type="match status" value="1"/>
</dbReference>
<dbReference type="FunFam" id="2.30.22.10:FF:000001">
    <property type="entry name" value="Protein GrpE"/>
    <property type="match status" value="1"/>
</dbReference>
<comment type="caution">
    <text evidence="14">The sequence shown here is derived from an EMBL/GenBank/DDBJ whole genome shotgun (WGS) entry which is preliminary data.</text>
</comment>
<dbReference type="Gene3D" id="3.90.20.20">
    <property type="match status" value="1"/>
</dbReference>
<gene>
    <name evidence="10 14" type="primary">grpE</name>
    <name evidence="14" type="ORF">HMPREF9444_02163</name>
</gene>
<dbReference type="GO" id="GO:0006457">
    <property type="term" value="P:protein folding"/>
    <property type="evidence" value="ECO:0007669"/>
    <property type="project" value="InterPro"/>
</dbReference>
<protein>
    <recommendedName>
        <fullName evidence="8 10">Protein GrpE</fullName>
    </recommendedName>
    <alternativeName>
        <fullName evidence="9 10">HSP-70 cofactor</fullName>
    </alternativeName>
</protein>
<reference evidence="14 15" key="1">
    <citation type="submission" date="2011-01" db="EMBL/GenBank/DDBJ databases">
        <authorList>
            <person name="Weinstock G."/>
            <person name="Sodergren E."/>
            <person name="Clifton S."/>
            <person name="Fulton L."/>
            <person name="Fulton B."/>
            <person name="Courtney L."/>
            <person name="Fronick C."/>
            <person name="Harrison M."/>
            <person name="Strong C."/>
            <person name="Farmer C."/>
            <person name="Delahaunty K."/>
            <person name="Markovic C."/>
            <person name="Hall O."/>
            <person name="Minx P."/>
            <person name="Tomlinson C."/>
            <person name="Mitreva M."/>
            <person name="Hou S."/>
            <person name="Chen J."/>
            <person name="Wollam A."/>
            <person name="Pepin K.H."/>
            <person name="Johnson M."/>
            <person name="Bhonagiri V."/>
            <person name="Zhang X."/>
            <person name="Suruliraj S."/>
            <person name="Warren W."/>
            <person name="Chinwalla A."/>
            <person name="Mardis E.R."/>
            <person name="Wilson R.K."/>
        </authorList>
    </citation>
    <scope>NUCLEOTIDE SEQUENCE [LARGE SCALE GENOMIC DNA]</scope>
    <source>
        <strain evidence="15">DSM 22608 / JCM 16073 / KCTC 15190 / YIT 12066</strain>
    </source>
</reference>
<evidence type="ECO:0000256" key="8">
    <source>
        <dbReference type="ARBA" id="ARBA00072274"/>
    </source>
</evidence>
<dbReference type="GO" id="GO:0051087">
    <property type="term" value="F:protein-folding chaperone binding"/>
    <property type="evidence" value="ECO:0007669"/>
    <property type="project" value="InterPro"/>
</dbReference>
<organism evidence="14 15">
    <name type="scientific">Succinatimonas hippei (strain DSM 22608 / JCM 16073 / KCTC 15190 / YIT 12066)</name>
    <dbReference type="NCBI Taxonomy" id="762983"/>
    <lineage>
        <taxon>Bacteria</taxon>
        <taxon>Pseudomonadati</taxon>
        <taxon>Pseudomonadota</taxon>
        <taxon>Gammaproteobacteria</taxon>
        <taxon>Aeromonadales</taxon>
        <taxon>Succinivibrionaceae</taxon>
        <taxon>Succinatimonas</taxon>
    </lineage>
</organism>
<dbReference type="eggNOG" id="COG0576">
    <property type="taxonomic scope" value="Bacteria"/>
</dbReference>
<dbReference type="Pfam" id="PF01025">
    <property type="entry name" value="GrpE"/>
    <property type="match status" value="1"/>
</dbReference>
<evidence type="ECO:0000256" key="7">
    <source>
        <dbReference type="ARBA" id="ARBA00053401"/>
    </source>
</evidence>
<dbReference type="NCBIfam" id="NF010737">
    <property type="entry name" value="PRK14139.1"/>
    <property type="match status" value="1"/>
</dbReference>
<evidence type="ECO:0000256" key="3">
    <source>
        <dbReference type="ARBA" id="ARBA00011738"/>
    </source>
</evidence>
<keyword evidence="15" id="KW-1185">Reference proteome</keyword>
<dbReference type="InterPro" id="IPR000740">
    <property type="entry name" value="GrpE"/>
</dbReference>
<comment type="function">
    <text evidence="7 10 11">Participates actively in the response to hyperosmotic and heat shock by preventing the aggregation of stress-denatured proteins, in association with DnaK and GrpE. It is the nucleotide exchange factor for DnaK and may function as a thermosensor. Unfolded proteins bind initially to DnaJ; upon interaction with the DnaJ-bound protein, DnaK hydrolyzes its bound ATP, resulting in the formation of a stable complex. GrpE releases ADP from DnaK; ATP binding to DnaK triggers the release of the substrate protein, thus completing the reaction cycle. Several rounds of ATP-dependent interactions between DnaJ, DnaK and GrpE are required for fully efficient folding.</text>
</comment>
<evidence type="ECO:0000313" key="14">
    <source>
        <dbReference type="EMBL" id="EFY06071.1"/>
    </source>
</evidence>